<dbReference type="Proteomes" id="UP001177021">
    <property type="component" value="Unassembled WGS sequence"/>
</dbReference>
<accession>A0ACB0LXP3</accession>
<sequence>MITSAVEYLSYGSKGFLFAPYGDYWKFMKKMCMSELLGGRTLDQLRPLRQQETLRFLRLLQKKGEAREIVDVGDELLTLTNNIITRMIMRKTCSENDSDVEDIRKMVKDTAELAGKFNVSDFIWFCKSLDFQGMNKRLKGIIDKFDTMMERVIKEHEEEKKKRKENGEGVAHVKNLLDILLEILEDESTEIKLSRENVKAFILDIFMAGTDTSAITIEWCLAELINNPDVMDKARQEIDSIMLDMNRLIEESDIPNLPYLQAIVKETLRIHPTAPMLG</sequence>
<dbReference type="EMBL" id="CASHSV030000716">
    <property type="protein sequence ID" value="CAJ2673134.1"/>
    <property type="molecule type" value="Genomic_DNA"/>
</dbReference>
<evidence type="ECO:0000313" key="2">
    <source>
        <dbReference type="Proteomes" id="UP001177021"/>
    </source>
</evidence>
<comment type="caution">
    <text evidence="1">The sequence shown here is derived from an EMBL/GenBank/DDBJ whole genome shotgun (WGS) entry which is preliminary data.</text>
</comment>
<name>A0ACB0LXP3_TRIPR</name>
<protein>
    <submittedName>
        <fullName evidence="1">Uncharacterized protein</fullName>
    </submittedName>
</protein>
<keyword evidence="2" id="KW-1185">Reference proteome</keyword>
<reference evidence="1" key="1">
    <citation type="submission" date="2023-10" db="EMBL/GenBank/DDBJ databases">
        <authorList>
            <person name="Rodriguez Cubillos JULIANA M."/>
            <person name="De Vega J."/>
        </authorList>
    </citation>
    <scope>NUCLEOTIDE SEQUENCE</scope>
</reference>
<organism evidence="1 2">
    <name type="scientific">Trifolium pratense</name>
    <name type="common">Red clover</name>
    <dbReference type="NCBI Taxonomy" id="57577"/>
    <lineage>
        <taxon>Eukaryota</taxon>
        <taxon>Viridiplantae</taxon>
        <taxon>Streptophyta</taxon>
        <taxon>Embryophyta</taxon>
        <taxon>Tracheophyta</taxon>
        <taxon>Spermatophyta</taxon>
        <taxon>Magnoliopsida</taxon>
        <taxon>eudicotyledons</taxon>
        <taxon>Gunneridae</taxon>
        <taxon>Pentapetalae</taxon>
        <taxon>rosids</taxon>
        <taxon>fabids</taxon>
        <taxon>Fabales</taxon>
        <taxon>Fabaceae</taxon>
        <taxon>Papilionoideae</taxon>
        <taxon>50 kb inversion clade</taxon>
        <taxon>NPAAA clade</taxon>
        <taxon>Hologalegina</taxon>
        <taxon>IRL clade</taxon>
        <taxon>Trifolieae</taxon>
        <taxon>Trifolium</taxon>
    </lineage>
</organism>
<proteinExistence type="predicted"/>
<evidence type="ECO:0000313" key="1">
    <source>
        <dbReference type="EMBL" id="CAJ2673134.1"/>
    </source>
</evidence>
<gene>
    <name evidence="1" type="ORF">MILVUS5_LOCUS36659</name>
</gene>